<protein>
    <submittedName>
        <fullName evidence="1">Uncharacterized protein</fullName>
    </submittedName>
</protein>
<reference evidence="2" key="1">
    <citation type="journal article" date="2011" name="Science">
        <title>The plant cell wall-decomposing machinery underlies the functional diversity of forest fungi.</title>
        <authorList>
            <person name="Eastwood D.C."/>
            <person name="Floudas D."/>
            <person name="Binder M."/>
            <person name="Majcherczyk A."/>
            <person name="Schneider P."/>
            <person name="Aerts A."/>
            <person name="Asiegbu F.O."/>
            <person name="Baker S.E."/>
            <person name="Barry K."/>
            <person name="Bendiksby M."/>
            <person name="Blumentritt M."/>
            <person name="Coutinho P.M."/>
            <person name="Cullen D."/>
            <person name="de Vries R.P."/>
            <person name="Gathman A."/>
            <person name="Goodell B."/>
            <person name="Henrissat B."/>
            <person name="Ihrmark K."/>
            <person name="Kauserud H."/>
            <person name="Kohler A."/>
            <person name="LaButti K."/>
            <person name="Lapidus A."/>
            <person name="Lavin J.L."/>
            <person name="Lee Y.-H."/>
            <person name="Lindquist E."/>
            <person name="Lilly W."/>
            <person name="Lucas S."/>
            <person name="Morin E."/>
            <person name="Murat C."/>
            <person name="Oguiza J.A."/>
            <person name="Park J."/>
            <person name="Pisabarro A.G."/>
            <person name="Riley R."/>
            <person name="Rosling A."/>
            <person name="Salamov A."/>
            <person name="Schmidt O."/>
            <person name="Schmutz J."/>
            <person name="Skrede I."/>
            <person name="Stenlid J."/>
            <person name="Wiebenga A."/>
            <person name="Xie X."/>
            <person name="Kuees U."/>
            <person name="Hibbett D.S."/>
            <person name="Hoffmeister D."/>
            <person name="Hoegberg N."/>
            <person name="Martin F."/>
            <person name="Grigoriev I.V."/>
            <person name="Watkinson S.C."/>
        </authorList>
    </citation>
    <scope>NUCLEOTIDE SEQUENCE [LARGE SCALE GENOMIC DNA]</scope>
    <source>
        <strain evidence="2">strain S7.3</strain>
    </source>
</reference>
<keyword evidence="2" id="KW-1185">Reference proteome</keyword>
<dbReference type="InParanoid" id="F8QJZ4"/>
<organism evidence="2">
    <name type="scientific">Serpula lacrymans var. lacrymans (strain S7.3)</name>
    <name type="common">Dry rot fungus</name>
    <dbReference type="NCBI Taxonomy" id="936435"/>
    <lineage>
        <taxon>Eukaryota</taxon>
        <taxon>Fungi</taxon>
        <taxon>Dikarya</taxon>
        <taxon>Basidiomycota</taxon>
        <taxon>Agaricomycotina</taxon>
        <taxon>Agaricomycetes</taxon>
        <taxon>Agaricomycetidae</taxon>
        <taxon>Boletales</taxon>
        <taxon>Coniophorineae</taxon>
        <taxon>Serpulaceae</taxon>
        <taxon>Serpula</taxon>
    </lineage>
</organism>
<dbReference type="HOGENOM" id="CLU_2943225_0_0_1"/>
<proteinExistence type="predicted"/>
<evidence type="ECO:0000313" key="1">
    <source>
        <dbReference type="EMBL" id="EGN91376.1"/>
    </source>
</evidence>
<gene>
    <name evidence="1" type="ORF">SERLA73DRAFT_80594</name>
</gene>
<accession>F8QJZ4</accession>
<dbReference type="AlphaFoldDB" id="F8QJZ4"/>
<dbReference type="Proteomes" id="UP000008063">
    <property type="component" value="Unassembled WGS sequence"/>
</dbReference>
<dbReference type="EMBL" id="GL945833">
    <property type="protein sequence ID" value="EGN91376.1"/>
    <property type="molecule type" value="Genomic_DNA"/>
</dbReference>
<name>F8QJZ4_SERL3</name>
<sequence length="60" mass="6485">MKSTPSYSSVIFTERQGTRFVSLKILSGGLSPGFAYTLNAANEDCPRHPVVNISPCRIVA</sequence>
<evidence type="ECO:0000313" key="2">
    <source>
        <dbReference type="Proteomes" id="UP000008063"/>
    </source>
</evidence>